<dbReference type="GO" id="GO:0005737">
    <property type="term" value="C:cytoplasm"/>
    <property type="evidence" value="ECO:0007669"/>
    <property type="project" value="TreeGrafter"/>
</dbReference>
<dbReference type="PANTHER" id="PTHR10655:SF67">
    <property type="entry name" value="PHOSPHOLIPASE_CARBOXYLESTERASE SUPERFAMILY (AFU_ORTHOLOGUE AFUA_5G09340)"/>
    <property type="match status" value="1"/>
</dbReference>
<feature type="domain" description="Phospholipase/carboxylesterase/thioesterase" evidence="2">
    <location>
        <begin position="25"/>
        <end position="218"/>
    </location>
</feature>
<dbReference type="Gene3D" id="3.40.50.1820">
    <property type="entry name" value="alpha/beta hydrolase"/>
    <property type="match status" value="1"/>
</dbReference>
<dbReference type="PANTHER" id="PTHR10655">
    <property type="entry name" value="LYSOPHOSPHOLIPASE-RELATED"/>
    <property type="match status" value="1"/>
</dbReference>
<dbReference type="InterPro" id="IPR003140">
    <property type="entry name" value="PLipase/COase/thioEstase"/>
</dbReference>
<evidence type="ECO:0000259" key="2">
    <source>
        <dbReference type="Pfam" id="PF02230"/>
    </source>
</evidence>
<comment type="similarity">
    <text evidence="1">Belongs to the AB hydrolase superfamily. AB hydrolase 2 family.</text>
</comment>
<protein>
    <recommendedName>
        <fullName evidence="2">Phospholipase/carboxylesterase/thioesterase domain-containing protein</fullName>
    </recommendedName>
</protein>
<proteinExistence type="inferred from homology"/>
<dbReference type="GO" id="GO:0052689">
    <property type="term" value="F:carboxylic ester hydrolase activity"/>
    <property type="evidence" value="ECO:0007669"/>
    <property type="project" value="TreeGrafter"/>
</dbReference>
<dbReference type="AlphaFoldDB" id="A0AA39CRK4"/>
<dbReference type="EMBL" id="JAPDRK010000001">
    <property type="protein sequence ID" value="KAJ9617291.1"/>
    <property type="molecule type" value="Genomic_DNA"/>
</dbReference>
<gene>
    <name evidence="3" type="ORF">H2200_001012</name>
</gene>
<dbReference type="InterPro" id="IPR050565">
    <property type="entry name" value="LYPA1-2/EST-like"/>
</dbReference>
<dbReference type="InterPro" id="IPR029058">
    <property type="entry name" value="AB_hydrolase_fold"/>
</dbReference>
<evidence type="ECO:0000256" key="1">
    <source>
        <dbReference type="ARBA" id="ARBA00006499"/>
    </source>
</evidence>
<sequence>MPTQSQPSPSDFPTSLKPIIYLPSNNRPTNVIIFLPGLGDTAGNFASFPRALNLPDALTITLNPPFPLPFPLGPGDHWSEDLQVDTSTGNLDTESSPLTKATEVVAHDVIRKVLIDKCKYRPDHIHVFGFGQGGSVALGVPFRQSLSSLSLGGVMSIGGPLPLSTPLPGNGKNKTPVLLLSGSKSPLATTDSSPLKRIKSAYEFITYHQWKKVDDSMPKNRDEVLPMMQFWSQRLKSRRGVPDDAVEIS</sequence>
<dbReference type="GO" id="GO:0008474">
    <property type="term" value="F:palmitoyl-(protein) hydrolase activity"/>
    <property type="evidence" value="ECO:0007669"/>
    <property type="project" value="TreeGrafter"/>
</dbReference>
<reference evidence="3" key="1">
    <citation type="submission" date="2022-10" db="EMBL/GenBank/DDBJ databases">
        <title>Culturing micro-colonial fungi from biological soil crusts in the Mojave desert and describing Neophaeococcomyces mojavensis, and introducing the new genera and species Taxawa tesnikishii.</title>
        <authorList>
            <person name="Kurbessoian T."/>
            <person name="Stajich J.E."/>
        </authorList>
    </citation>
    <scope>NUCLEOTIDE SEQUENCE</scope>
    <source>
        <strain evidence="3">TK_41</strain>
    </source>
</reference>
<evidence type="ECO:0000313" key="3">
    <source>
        <dbReference type="EMBL" id="KAJ9617291.1"/>
    </source>
</evidence>
<dbReference type="Proteomes" id="UP001172673">
    <property type="component" value="Unassembled WGS sequence"/>
</dbReference>
<comment type="caution">
    <text evidence="3">The sequence shown here is derived from an EMBL/GenBank/DDBJ whole genome shotgun (WGS) entry which is preliminary data.</text>
</comment>
<keyword evidence="4" id="KW-1185">Reference proteome</keyword>
<evidence type="ECO:0000313" key="4">
    <source>
        <dbReference type="Proteomes" id="UP001172673"/>
    </source>
</evidence>
<name>A0AA39CRK4_9EURO</name>
<accession>A0AA39CRK4</accession>
<dbReference type="SUPFAM" id="SSF53474">
    <property type="entry name" value="alpha/beta-Hydrolases"/>
    <property type="match status" value="1"/>
</dbReference>
<organism evidence="3 4">
    <name type="scientific">Cladophialophora chaetospira</name>
    <dbReference type="NCBI Taxonomy" id="386627"/>
    <lineage>
        <taxon>Eukaryota</taxon>
        <taxon>Fungi</taxon>
        <taxon>Dikarya</taxon>
        <taxon>Ascomycota</taxon>
        <taxon>Pezizomycotina</taxon>
        <taxon>Eurotiomycetes</taxon>
        <taxon>Chaetothyriomycetidae</taxon>
        <taxon>Chaetothyriales</taxon>
        <taxon>Herpotrichiellaceae</taxon>
        <taxon>Cladophialophora</taxon>
    </lineage>
</organism>
<dbReference type="Pfam" id="PF02230">
    <property type="entry name" value="Abhydrolase_2"/>
    <property type="match status" value="1"/>
</dbReference>